<dbReference type="GO" id="GO:0020037">
    <property type="term" value="F:heme binding"/>
    <property type="evidence" value="ECO:0007669"/>
    <property type="project" value="InterPro"/>
</dbReference>
<organism evidence="2 3">
    <name type="scientific">Streptomyces violaceusniger</name>
    <dbReference type="NCBI Taxonomy" id="68280"/>
    <lineage>
        <taxon>Bacteria</taxon>
        <taxon>Bacillati</taxon>
        <taxon>Actinomycetota</taxon>
        <taxon>Actinomycetes</taxon>
        <taxon>Kitasatosporales</taxon>
        <taxon>Streptomycetaceae</taxon>
        <taxon>Streptomyces</taxon>
        <taxon>Streptomyces violaceusniger group</taxon>
    </lineage>
</organism>
<comment type="caution">
    <text evidence="2">The sequence shown here is derived from an EMBL/GenBank/DDBJ whole genome shotgun (WGS) entry which is preliminary data.</text>
</comment>
<evidence type="ECO:0000313" key="3">
    <source>
        <dbReference type="Proteomes" id="UP000301309"/>
    </source>
</evidence>
<feature type="compositionally biased region" description="Basic and acidic residues" evidence="1">
    <location>
        <begin position="1"/>
        <end position="14"/>
    </location>
</feature>
<protein>
    <submittedName>
        <fullName evidence="2">Uncharacterized protein</fullName>
    </submittedName>
</protein>
<dbReference type="EMBL" id="BJHW01000001">
    <property type="protein sequence ID" value="GDY50614.1"/>
    <property type="molecule type" value="Genomic_DNA"/>
</dbReference>
<dbReference type="AlphaFoldDB" id="A0A4D4KR05"/>
<evidence type="ECO:0000256" key="1">
    <source>
        <dbReference type="SAM" id="MobiDB-lite"/>
    </source>
</evidence>
<accession>A0A4D4KR05</accession>
<feature type="region of interest" description="Disordered" evidence="1">
    <location>
        <begin position="1"/>
        <end position="21"/>
    </location>
</feature>
<dbReference type="GO" id="GO:0005506">
    <property type="term" value="F:iron ion binding"/>
    <property type="evidence" value="ECO:0007669"/>
    <property type="project" value="InterPro"/>
</dbReference>
<keyword evidence="3" id="KW-1185">Reference proteome</keyword>
<proteinExistence type="predicted"/>
<dbReference type="InterPro" id="IPR036396">
    <property type="entry name" value="Cyt_P450_sf"/>
</dbReference>
<name>A0A4D4KR05_STRVO</name>
<dbReference type="GO" id="GO:0016705">
    <property type="term" value="F:oxidoreductase activity, acting on paired donors, with incorporation or reduction of molecular oxygen"/>
    <property type="evidence" value="ECO:0007669"/>
    <property type="project" value="InterPro"/>
</dbReference>
<dbReference type="GO" id="GO:0004497">
    <property type="term" value="F:monooxygenase activity"/>
    <property type="evidence" value="ECO:0007669"/>
    <property type="project" value="InterPro"/>
</dbReference>
<dbReference type="Proteomes" id="UP000301309">
    <property type="component" value="Unassembled WGS sequence"/>
</dbReference>
<evidence type="ECO:0000313" key="2">
    <source>
        <dbReference type="EMBL" id="GDY50614.1"/>
    </source>
</evidence>
<reference evidence="2 3" key="1">
    <citation type="journal article" date="2020" name="Int. J. Syst. Evol. Microbiol.">
        <title>Reclassification of Streptomyces castelarensis and Streptomyces sporoclivatus as later heterotypic synonyms of Streptomyces antimycoticus.</title>
        <authorList>
            <person name="Komaki H."/>
            <person name="Tamura T."/>
        </authorList>
    </citation>
    <scope>NUCLEOTIDE SEQUENCE [LARGE SCALE GENOMIC DNA]</scope>
    <source>
        <strain evidence="2 3">NBRC 13459</strain>
    </source>
</reference>
<dbReference type="Gene3D" id="1.10.630.10">
    <property type="entry name" value="Cytochrome P450"/>
    <property type="match status" value="1"/>
</dbReference>
<sequence>MDHYGERRVGRGPDGDGCPVRWGPDGIWQVSGYEEARAVLRATATVQAGLGVETVEKLPSRFRRPVLYRGGPEHREDRRQTARFFTRPRRARVSTGTAAAGPW</sequence>
<dbReference type="SUPFAM" id="SSF48264">
    <property type="entry name" value="Cytochrome P450"/>
    <property type="match status" value="1"/>
</dbReference>
<gene>
    <name evidence="2" type="ORF">SVIO_012370</name>
</gene>